<organism evidence="2 3">
    <name type="scientific">Sulfurirhabdus autotrophica</name>
    <dbReference type="NCBI Taxonomy" id="1706046"/>
    <lineage>
        <taxon>Bacteria</taxon>
        <taxon>Pseudomonadati</taxon>
        <taxon>Pseudomonadota</taxon>
        <taxon>Betaproteobacteria</taxon>
        <taxon>Nitrosomonadales</taxon>
        <taxon>Sulfuricellaceae</taxon>
        <taxon>Sulfurirhabdus</taxon>
    </lineage>
</organism>
<evidence type="ECO:0000313" key="2">
    <source>
        <dbReference type="EMBL" id="TCV87465.1"/>
    </source>
</evidence>
<dbReference type="EMBL" id="SMCO01000005">
    <property type="protein sequence ID" value="TCV87465.1"/>
    <property type="molecule type" value="Genomic_DNA"/>
</dbReference>
<comment type="caution">
    <text evidence="2">The sequence shown here is derived from an EMBL/GenBank/DDBJ whole genome shotgun (WGS) entry which is preliminary data.</text>
</comment>
<evidence type="ECO:0000313" key="3">
    <source>
        <dbReference type="Proteomes" id="UP000295367"/>
    </source>
</evidence>
<gene>
    <name evidence="2" type="ORF">EDC63_105134</name>
</gene>
<evidence type="ECO:0000259" key="1">
    <source>
        <dbReference type="Pfam" id="PF13723"/>
    </source>
</evidence>
<dbReference type="SUPFAM" id="SSF53901">
    <property type="entry name" value="Thiolase-like"/>
    <property type="match status" value="1"/>
</dbReference>
<protein>
    <submittedName>
        <fullName evidence="2">Beta-ketoacyl synthase-like protein</fullName>
    </submittedName>
</protein>
<dbReference type="AlphaFoldDB" id="A0A4R3Y5E1"/>
<dbReference type="GO" id="GO:0016746">
    <property type="term" value="F:acyltransferase activity"/>
    <property type="evidence" value="ECO:0007669"/>
    <property type="project" value="InterPro"/>
</dbReference>
<feature type="domain" description="Beta-ketoacyl synthase-like N-terminal" evidence="1">
    <location>
        <begin position="35"/>
        <end position="193"/>
    </location>
</feature>
<dbReference type="OrthoDB" id="9798676at2"/>
<dbReference type="InterPro" id="IPR016039">
    <property type="entry name" value="Thiolase-like"/>
</dbReference>
<dbReference type="Pfam" id="PF13723">
    <property type="entry name" value="Ketoacyl-synt_2"/>
    <property type="match status" value="1"/>
</dbReference>
<dbReference type="RefSeq" id="WP_124945555.1">
    <property type="nucleotide sequence ID" value="NZ_BHVT01000017.1"/>
</dbReference>
<keyword evidence="3" id="KW-1185">Reference proteome</keyword>
<dbReference type="PROSITE" id="PS51257">
    <property type="entry name" value="PROKAR_LIPOPROTEIN"/>
    <property type="match status" value="1"/>
</dbReference>
<dbReference type="Proteomes" id="UP000295367">
    <property type="component" value="Unassembled WGS sequence"/>
</dbReference>
<dbReference type="InterPro" id="IPR014030">
    <property type="entry name" value="Ketoacyl_synth_N"/>
</dbReference>
<sequence>MKIYVEGVGLLGPGLNGWHFSLSCLTANEAYVSAPTELKASELLPAAERRRTGVPVKLSLAVGQEAFANAQRDPATTATVFSSSGGDGDNLHHICETLAVAELEVSPTRFHNSVHNAAAGYWSIATHSQEPSTSLCCYDASFSSGLLESTTQIVVDGIPVALIAYDHPYPEPLHAVRHIGGNFGVALVLTPNVTEHTFAALDVSLVANIDCPTPMTDPALETLRASIPAARALPLLAALARKSQEVVFLEYVAGNYLRVAVQPC</sequence>
<reference evidence="2 3" key="1">
    <citation type="submission" date="2019-03" db="EMBL/GenBank/DDBJ databases">
        <title>Genomic Encyclopedia of Type Strains, Phase IV (KMG-IV): sequencing the most valuable type-strain genomes for metagenomic binning, comparative biology and taxonomic classification.</title>
        <authorList>
            <person name="Goeker M."/>
        </authorList>
    </citation>
    <scope>NUCLEOTIDE SEQUENCE [LARGE SCALE GENOMIC DNA]</scope>
    <source>
        <strain evidence="2 3">DSM 100309</strain>
    </source>
</reference>
<proteinExistence type="predicted"/>
<accession>A0A4R3Y5E1</accession>
<name>A0A4R3Y5E1_9PROT</name>